<dbReference type="AlphaFoldDB" id="A0ABC8REM6"/>
<protein>
    <submittedName>
        <fullName evidence="1">Uncharacterized protein</fullName>
    </submittedName>
</protein>
<accession>A0ABC8REM6</accession>
<evidence type="ECO:0000313" key="2">
    <source>
        <dbReference type="Proteomes" id="UP001642360"/>
    </source>
</evidence>
<dbReference type="Proteomes" id="UP001642360">
    <property type="component" value="Unassembled WGS sequence"/>
</dbReference>
<organism evidence="1 2">
    <name type="scientific">Ilex paraguariensis</name>
    <name type="common">yerba mate</name>
    <dbReference type="NCBI Taxonomy" id="185542"/>
    <lineage>
        <taxon>Eukaryota</taxon>
        <taxon>Viridiplantae</taxon>
        <taxon>Streptophyta</taxon>
        <taxon>Embryophyta</taxon>
        <taxon>Tracheophyta</taxon>
        <taxon>Spermatophyta</taxon>
        <taxon>Magnoliopsida</taxon>
        <taxon>eudicotyledons</taxon>
        <taxon>Gunneridae</taxon>
        <taxon>Pentapetalae</taxon>
        <taxon>asterids</taxon>
        <taxon>campanulids</taxon>
        <taxon>Aquifoliales</taxon>
        <taxon>Aquifoliaceae</taxon>
        <taxon>Ilex</taxon>
    </lineage>
</organism>
<feature type="non-terminal residue" evidence="1">
    <location>
        <position position="1"/>
    </location>
</feature>
<sequence length="51" mass="5752">GSTFVPGDCVDWYRVVVFGTLFARTRWEKALMIVIPLQVLGNVASIVIREK</sequence>
<name>A0ABC8REM6_9AQUA</name>
<comment type="caution">
    <text evidence="1">The sequence shown here is derived from an EMBL/GenBank/DDBJ whole genome shotgun (WGS) entry which is preliminary data.</text>
</comment>
<gene>
    <name evidence="1" type="ORF">ILEXP_LOCUS7974</name>
</gene>
<proteinExistence type="predicted"/>
<keyword evidence="2" id="KW-1185">Reference proteome</keyword>
<feature type="non-terminal residue" evidence="1">
    <location>
        <position position="51"/>
    </location>
</feature>
<evidence type="ECO:0000313" key="1">
    <source>
        <dbReference type="EMBL" id="CAK9140517.1"/>
    </source>
</evidence>
<dbReference type="EMBL" id="CAUOFW020001053">
    <property type="protein sequence ID" value="CAK9140517.1"/>
    <property type="molecule type" value="Genomic_DNA"/>
</dbReference>
<reference evidence="1 2" key="1">
    <citation type="submission" date="2024-02" db="EMBL/GenBank/DDBJ databases">
        <authorList>
            <person name="Vignale AGUSTIN F."/>
            <person name="Sosa J E."/>
            <person name="Modenutti C."/>
        </authorList>
    </citation>
    <scope>NUCLEOTIDE SEQUENCE [LARGE SCALE GENOMIC DNA]</scope>
</reference>